<proteinExistence type="predicted"/>
<dbReference type="SUPFAM" id="SSF52172">
    <property type="entry name" value="CheY-like"/>
    <property type="match status" value="1"/>
</dbReference>
<organism evidence="4 5">
    <name type="scientific">Sulfurimonas denitrificans (strain ATCC 33889 / DSM 1251)</name>
    <name type="common">Thiomicrospira denitrificans (strain ATCC 33889 / DSM 1251)</name>
    <dbReference type="NCBI Taxonomy" id="326298"/>
    <lineage>
        <taxon>Bacteria</taxon>
        <taxon>Pseudomonadati</taxon>
        <taxon>Campylobacterota</taxon>
        <taxon>Epsilonproteobacteria</taxon>
        <taxon>Campylobacterales</taxon>
        <taxon>Sulfurimonadaceae</taxon>
        <taxon>Sulfurimonas</taxon>
    </lineage>
</organism>
<dbReference type="PROSITE" id="PS50110">
    <property type="entry name" value="RESPONSE_REGULATORY"/>
    <property type="match status" value="1"/>
</dbReference>
<dbReference type="InterPro" id="IPR001789">
    <property type="entry name" value="Sig_transdc_resp-reg_receiver"/>
</dbReference>
<evidence type="ECO:0000259" key="3">
    <source>
        <dbReference type="PROSITE" id="PS50110"/>
    </source>
</evidence>
<dbReference type="SMART" id="SM00448">
    <property type="entry name" value="REC"/>
    <property type="match status" value="1"/>
</dbReference>
<keyword evidence="5" id="KW-1185">Reference proteome</keyword>
<dbReference type="EMBL" id="CP000153">
    <property type="protein sequence ID" value="ABB45199.1"/>
    <property type="molecule type" value="Genomic_DNA"/>
</dbReference>
<feature type="modified residue" description="4-aspartylphosphate" evidence="2">
    <location>
        <position position="53"/>
    </location>
</feature>
<sequence length="121" mass="13763">MKFLLVEDEEFNLIVLEEMIKISYPDAKIVLTNNGQEAYEMLQTNSFDLILSDINMPIMDGYALIKKIKNELLLTTPTVAVTAFAIQGDKEKLLMSGFDYYISKPIDMAELHKVLKVSLLD</sequence>
<protein>
    <submittedName>
        <fullName evidence="4">Response regulator receiver domain protein (CheY-like)</fullName>
    </submittedName>
</protein>
<dbReference type="InterPro" id="IPR050956">
    <property type="entry name" value="2C_system_His_kinase"/>
</dbReference>
<evidence type="ECO:0000256" key="2">
    <source>
        <dbReference type="PROSITE-ProRule" id="PRU00169"/>
    </source>
</evidence>
<dbReference type="PANTHER" id="PTHR43719">
    <property type="entry name" value="TWO-COMPONENT HISTIDINE KINASE"/>
    <property type="match status" value="1"/>
</dbReference>
<dbReference type="STRING" id="326298.Suden_1925"/>
<reference evidence="4 5" key="1">
    <citation type="journal article" date="2008" name="Appl. Environ. Microbiol.">
        <title>Genome of the epsilonproteobacterial chemolithoautotroph Sulfurimonas denitrificans.</title>
        <authorList>
            <person name="Sievert S.M."/>
            <person name="Scott K.M."/>
            <person name="Klotz M.G."/>
            <person name="Chain P.S.G."/>
            <person name="Hauser L.J."/>
            <person name="Hemp J."/>
            <person name="Huegler M."/>
            <person name="Land M."/>
            <person name="Lapidus A."/>
            <person name="Larimer F.W."/>
            <person name="Lucas S."/>
            <person name="Malfatti S.A."/>
            <person name="Meyer F."/>
            <person name="Paulsen I.T."/>
            <person name="Ren Q."/>
            <person name="Simon J."/>
            <person name="Bailey K."/>
            <person name="Diaz E."/>
            <person name="Fitzpatrick K.A."/>
            <person name="Glover B."/>
            <person name="Gwatney N."/>
            <person name="Korajkic A."/>
            <person name="Long A."/>
            <person name="Mobberley J.M."/>
            <person name="Pantry S.N."/>
            <person name="Pazder G."/>
            <person name="Peterson S."/>
            <person name="Quintanilla J.D."/>
            <person name="Sprinkle R."/>
            <person name="Stephens J."/>
            <person name="Thomas P."/>
            <person name="Vaughn R."/>
            <person name="Weber M.J."/>
            <person name="Wooten L.L."/>
        </authorList>
    </citation>
    <scope>NUCLEOTIDE SEQUENCE [LARGE SCALE GENOMIC DNA]</scope>
    <source>
        <strain evidence="5">ATCC 33889 / DSM 1251</strain>
    </source>
</reference>
<dbReference type="eggNOG" id="COG0784">
    <property type="taxonomic scope" value="Bacteria"/>
</dbReference>
<dbReference type="KEGG" id="tdn:Suden_1925"/>
<dbReference type="Proteomes" id="UP000002714">
    <property type="component" value="Chromosome"/>
</dbReference>
<evidence type="ECO:0000313" key="5">
    <source>
        <dbReference type="Proteomes" id="UP000002714"/>
    </source>
</evidence>
<keyword evidence="1 2" id="KW-0597">Phosphoprotein</keyword>
<dbReference type="GO" id="GO:0000160">
    <property type="term" value="P:phosphorelay signal transduction system"/>
    <property type="evidence" value="ECO:0007669"/>
    <property type="project" value="InterPro"/>
</dbReference>
<dbReference type="AlphaFoldDB" id="Q30P82"/>
<dbReference type="CDD" id="cd17546">
    <property type="entry name" value="REC_hyHK_CKI1_RcsC-like"/>
    <property type="match status" value="1"/>
</dbReference>
<dbReference type="HOGENOM" id="CLU_000445_69_8_7"/>
<dbReference type="RefSeq" id="WP_011373539.1">
    <property type="nucleotide sequence ID" value="NC_007575.1"/>
</dbReference>
<dbReference type="Pfam" id="PF00072">
    <property type="entry name" value="Response_reg"/>
    <property type="match status" value="1"/>
</dbReference>
<feature type="domain" description="Response regulatory" evidence="3">
    <location>
        <begin position="2"/>
        <end position="119"/>
    </location>
</feature>
<dbReference type="OrthoDB" id="9816343at2"/>
<dbReference type="InterPro" id="IPR011006">
    <property type="entry name" value="CheY-like_superfamily"/>
</dbReference>
<evidence type="ECO:0000256" key="1">
    <source>
        <dbReference type="ARBA" id="ARBA00022553"/>
    </source>
</evidence>
<dbReference type="Gene3D" id="3.40.50.2300">
    <property type="match status" value="1"/>
</dbReference>
<dbReference type="PANTHER" id="PTHR43719:SF28">
    <property type="entry name" value="PEROXIDE STRESS-ACTIVATED HISTIDINE KINASE MAK1-RELATED"/>
    <property type="match status" value="1"/>
</dbReference>
<evidence type="ECO:0000313" key="4">
    <source>
        <dbReference type="EMBL" id="ABB45199.1"/>
    </source>
</evidence>
<name>Q30P82_SULDN</name>
<accession>Q30P82</accession>
<gene>
    <name evidence="4" type="ordered locus">Suden_1925</name>
</gene>